<evidence type="ECO:0008006" key="2">
    <source>
        <dbReference type="Google" id="ProtNLM"/>
    </source>
</evidence>
<organism evidence="1">
    <name type="scientific">Gulosibacter sediminis</name>
    <dbReference type="NCBI Taxonomy" id="1729695"/>
    <lineage>
        <taxon>Bacteria</taxon>
        <taxon>Bacillati</taxon>
        <taxon>Actinomycetota</taxon>
        <taxon>Actinomycetes</taxon>
        <taxon>Micrococcales</taxon>
        <taxon>Microbacteriaceae</taxon>
        <taxon>Gulosibacter</taxon>
    </lineage>
</organism>
<name>A0ABY4MYL4_9MICO</name>
<reference evidence="1" key="1">
    <citation type="submission" date="2022-05" db="EMBL/GenBank/DDBJ databases">
        <title>Complete genome sequence of toluene-degrading Gulosibacter sediminis strain ACHW.36C.</title>
        <authorList>
            <person name="Wai A.C."/>
            <person name="Lai G.K."/>
            <person name="Griffin S.D."/>
            <person name="Leung F.C."/>
        </authorList>
    </citation>
    <scope>NUCLEOTIDE SEQUENCE [LARGE SCALE GENOMIC DNA]</scope>
    <source>
        <strain evidence="1">ACHW.36C</strain>
    </source>
</reference>
<evidence type="ECO:0000313" key="1">
    <source>
        <dbReference type="EMBL" id="UQN15531.1"/>
    </source>
</evidence>
<accession>A0ABY4MYL4</accession>
<gene>
    <name evidence="1" type="ORF">M3M28_03465</name>
</gene>
<proteinExistence type="predicted"/>
<protein>
    <recommendedName>
        <fullName evidence="2">Lipoprotein</fullName>
    </recommendedName>
</protein>
<sequence>MRGKLGKGIGTVAAASAVMLSTAGCSPQSSAKADIDPTDGNWYEVGIDFTSAWGEVVTWDGGPDLSGVDWDVDCQPNEYYAVFAYGSTNSAADPYISIRIDDDGAVEQLQAAGSSDSYDNFLWYSSAETSRMPTKVDPGKVVFEGDRVVVKGQAFQYSDFEYATPINFEVRLTCDSWN</sequence>
<dbReference type="PROSITE" id="PS51257">
    <property type="entry name" value="PROKAR_LIPOPROTEIN"/>
    <property type="match status" value="1"/>
</dbReference>
<dbReference type="EMBL" id="CP097160">
    <property type="protein sequence ID" value="UQN15531.1"/>
    <property type="molecule type" value="Genomic_DNA"/>
</dbReference>